<feature type="domain" description="HTH marR-type" evidence="1">
    <location>
        <begin position="1"/>
        <end position="120"/>
    </location>
</feature>
<dbReference type="PANTHER" id="PTHR33164">
    <property type="entry name" value="TRANSCRIPTIONAL REGULATOR, MARR FAMILY"/>
    <property type="match status" value="1"/>
</dbReference>
<evidence type="ECO:0000313" key="3">
    <source>
        <dbReference type="Proteomes" id="UP000229554"/>
    </source>
</evidence>
<dbReference type="PANTHER" id="PTHR33164:SF89">
    <property type="entry name" value="MARR FAMILY REGULATORY PROTEIN"/>
    <property type="match status" value="1"/>
</dbReference>
<dbReference type="SMART" id="SM00347">
    <property type="entry name" value="HTH_MARR"/>
    <property type="match status" value="1"/>
</dbReference>
<dbReference type="GO" id="GO:0003700">
    <property type="term" value="F:DNA-binding transcription factor activity"/>
    <property type="evidence" value="ECO:0007669"/>
    <property type="project" value="InterPro"/>
</dbReference>
<dbReference type="InterPro" id="IPR039422">
    <property type="entry name" value="MarR/SlyA-like"/>
</dbReference>
<dbReference type="InterPro" id="IPR036388">
    <property type="entry name" value="WH-like_DNA-bd_sf"/>
</dbReference>
<dbReference type="AlphaFoldDB" id="A0A2M8KT99"/>
<dbReference type="InterPro" id="IPR036390">
    <property type="entry name" value="WH_DNA-bd_sf"/>
</dbReference>
<gene>
    <name evidence="2" type="ORF">COU88_01400</name>
</gene>
<accession>A0A2M8KT99</accession>
<organism evidence="2 3">
    <name type="scientific">Candidatus Roizmanbacteria bacterium CG10_big_fil_rev_8_21_14_0_10_39_6</name>
    <dbReference type="NCBI Taxonomy" id="1974853"/>
    <lineage>
        <taxon>Bacteria</taxon>
        <taxon>Candidatus Roizmaniibacteriota</taxon>
    </lineage>
</organism>
<dbReference type="PROSITE" id="PS50995">
    <property type="entry name" value="HTH_MARR_2"/>
    <property type="match status" value="1"/>
</dbReference>
<dbReference type="Gene3D" id="1.10.10.10">
    <property type="entry name" value="Winged helix-like DNA-binding domain superfamily/Winged helix DNA-binding domain"/>
    <property type="match status" value="1"/>
</dbReference>
<evidence type="ECO:0000313" key="2">
    <source>
        <dbReference type="EMBL" id="PJE63103.1"/>
    </source>
</evidence>
<sequence length="133" mass="15262">MRLLRKQTAALNEEELSMRELQALSVISQNKNTMGKIADDLVISLPSATSLVEKLVENGFAERTHDAHDRRIVLIHLTKNGDKKLKKATITKMKRMSYLMEKISPHDKKNILAILHNTYNSLEKRSHEKNNTE</sequence>
<comment type="caution">
    <text evidence="2">The sequence shown here is derived from an EMBL/GenBank/DDBJ whole genome shotgun (WGS) entry which is preliminary data.</text>
</comment>
<dbReference type="GO" id="GO:0006950">
    <property type="term" value="P:response to stress"/>
    <property type="evidence" value="ECO:0007669"/>
    <property type="project" value="TreeGrafter"/>
</dbReference>
<dbReference type="EMBL" id="PFED01000054">
    <property type="protein sequence ID" value="PJE63103.1"/>
    <property type="molecule type" value="Genomic_DNA"/>
</dbReference>
<reference evidence="3" key="1">
    <citation type="submission" date="2017-09" db="EMBL/GenBank/DDBJ databases">
        <title>Depth-based differentiation of microbial function through sediment-hosted aquifers and enrichment of novel symbionts in the deep terrestrial subsurface.</title>
        <authorList>
            <person name="Probst A.J."/>
            <person name="Ladd B."/>
            <person name="Jarett J.K."/>
            <person name="Geller-Mcgrath D.E."/>
            <person name="Sieber C.M.K."/>
            <person name="Emerson J.B."/>
            <person name="Anantharaman K."/>
            <person name="Thomas B.C."/>
            <person name="Malmstrom R."/>
            <person name="Stieglmeier M."/>
            <person name="Klingl A."/>
            <person name="Woyke T."/>
            <person name="Ryan C.M."/>
            <person name="Banfield J.F."/>
        </authorList>
    </citation>
    <scope>NUCLEOTIDE SEQUENCE [LARGE SCALE GENOMIC DNA]</scope>
</reference>
<proteinExistence type="predicted"/>
<protein>
    <recommendedName>
        <fullName evidence="1">HTH marR-type domain-containing protein</fullName>
    </recommendedName>
</protein>
<dbReference type="SUPFAM" id="SSF46785">
    <property type="entry name" value="Winged helix' DNA-binding domain"/>
    <property type="match status" value="1"/>
</dbReference>
<name>A0A2M8KT99_9BACT</name>
<evidence type="ECO:0000259" key="1">
    <source>
        <dbReference type="PROSITE" id="PS50995"/>
    </source>
</evidence>
<dbReference type="Proteomes" id="UP000229554">
    <property type="component" value="Unassembled WGS sequence"/>
</dbReference>
<dbReference type="InterPro" id="IPR000835">
    <property type="entry name" value="HTH_MarR-typ"/>
</dbReference>
<dbReference type="Pfam" id="PF01047">
    <property type="entry name" value="MarR"/>
    <property type="match status" value="1"/>
</dbReference>